<dbReference type="AlphaFoldDB" id="A0A212C3H6"/>
<evidence type="ECO:0000313" key="3">
    <source>
        <dbReference type="Proteomes" id="UP000242450"/>
    </source>
</evidence>
<protein>
    <submittedName>
        <fullName evidence="2">N6AMT1</fullName>
    </submittedName>
</protein>
<feature type="region of interest" description="Disordered" evidence="1">
    <location>
        <begin position="45"/>
        <end position="93"/>
    </location>
</feature>
<dbReference type="EMBL" id="MKHE01000031">
    <property type="protein sequence ID" value="OWK00559.1"/>
    <property type="molecule type" value="Genomic_DNA"/>
</dbReference>
<keyword evidence="3" id="KW-1185">Reference proteome</keyword>
<proteinExistence type="predicted"/>
<dbReference type="Proteomes" id="UP000242450">
    <property type="component" value="Chromosome 31"/>
</dbReference>
<gene>
    <name evidence="2" type="ORF">Celaphus_00019458</name>
</gene>
<organism evidence="2 3">
    <name type="scientific">Cervus elaphus hippelaphus</name>
    <name type="common">European red deer</name>
    <dbReference type="NCBI Taxonomy" id="46360"/>
    <lineage>
        <taxon>Eukaryota</taxon>
        <taxon>Metazoa</taxon>
        <taxon>Chordata</taxon>
        <taxon>Craniata</taxon>
        <taxon>Vertebrata</taxon>
        <taxon>Euteleostomi</taxon>
        <taxon>Mammalia</taxon>
        <taxon>Eutheria</taxon>
        <taxon>Laurasiatheria</taxon>
        <taxon>Artiodactyla</taxon>
        <taxon>Ruminantia</taxon>
        <taxon>Pecora</taxon>
        <taxon>Cervidae</taxon>
        <taxon>Cervinae</taxon>
        <taxon>Cervus</taxon>
    </lineage>
</organism>
<sequence>MAAPSFPTPLYGHVGRGAFSDVYEPAEDTFLLLDALEAAAGELTGCEEGEGPRGRGLGSPGEAAAQDQGKDCRRPPREEAVSAHLGTADTKIL</sequence>
<reference evidence="2 3" key="1">
    <citation type="journal article" date="2018" name="Mol. Genet. Genomics">
        <title>The red deer Cervus elaphus genome CerEla1.0: sequencing, annotating, genes, and chromosomes.</title>
        <authorList>
            <person name="Bana N.A."/>
            <person name="Nyiri A."/>
            <person name="Nagy J."/>
            <person name="Frank K."/>
            <person name="Nagy T."/>
            <person name="Steger V."/>
            <person name="Schiller M."/>
            <person name="Lakatos P."/>
            <person name="Sugar L."/>
            <person name="Horn P."/>
            <person name="Barta E."/>
            <person name="Orosz L."/>
        </authorList>
    </citation>
    <scope>NUCLEOTIDE SEQUENCE [LARGE SCALE GENOMIC DNA]</scope>
    <source>
        <strain evidence="2">Hungarian</strain>
    </source>
</reference>
<name>A0A212C3H6_CEREH</name>
<comment type="caution">
    <text evidence="2">The sequence shown here is derived from an EMBL/GenBank/DDBJ whole genome shotgun (WGS) entry which is preliminary data.</text>
</comment>
<accession>A0A212C3H6</accession>
<evidence type="ECO:0000313" key="2">
    <source>
        <dbReference type="EMBL" id="OWK00559.1"/>
    </source>
</evidence>
<evidence type="ECO:0000256" key="1">
    <source>
        <dbReference type="SAM" id="MobiDB-lite"/>
    </source>
</evidence>
<feature type="compositionally biased region" description="Basic and acidic residues" evidence="1">
    <location>
        <begin position="68"/>
        <end position="81"/>
    </location>
</feature>
<dbReference type="OrthoDB" id="406152at2759"/>